<dbReference type="Proteomes" id="UP000237105">
    <property type="component" value="Unassembled WGS sequence"/>
</dbReference>
<evidence type="ECO:0000259" key="2">
    <source>
        <dbReference type="Pfam" id="PF04084"/>
    </source>
</evidence>
<keyword evidence="4" id="KW-1185">Reference proteome</keyword>
<dbReference type="STRING" id="3476.A0A2P5AHU2"/>
<keyword evidence="1" id="KW-0539">Nucleus</keyword>
<dbReference type="GO" id="GO:0005664">
    <property type="term" value="C:nuclear origin of replication recognition complex"/>
    <property type="evidence" value="ECO:0007669"/>
    <property type="project" value="UniProtKB-UniRule"/>
</dbReference>
<sequence>MKRRQRRVMFSYASLFANIDGPGLRDSETQQILARLASSSHIRIVAFIDHCGTRRWFTHGSIGAGHVPTFASYKVEGMFFPLILAMETGAKVPKLLHLFC</sequence>
<name>A0A2P5AHU2_PARAD</name>
<evidence type="ECO:0000313" key="4">
    <source>
        <dbReference type="Proteomes" id="UP000237105"/>
    </source>
</evidence>
<comment type="subunit">
    <text evidence="1">Component of the origin recognition complex (ORC).</text>
</comment>
<dbReference type="GO" id="GO:0006260">
    <property type="term" value="P:DNA replication"/>
    <property type="evidence" value="ECO:0007669"/>
    <property type="project" value="UniProtKB-UniRule"/>
</dbReference>
<dbReference type="PANTHER" id="PTHR14052:SF0">
    <property type="entry name" value="ORIGIN RECOGNITION COMPLEX SUBUNIT 2"/>
    <property type="match status" value="1"/>
</dbReference>
<dbReference type="InterPro" id="IPR056772">
    <property type="entry name" value="RecA-like_ORC2"/>
</dbReference>
<dbReference type="Pfam" id="PF04084">
    <property type="entry name" value="RecA-like_ORC2"/>
    <property type="match status" value="1"/>
</dbReference>
<evidence type="ECO:0000256" key="1">
    <source>
        <dbReference type="RuleBase" id="RU368084"/>
    </source>
</evidence>
<comment type="similarity">
    <text evidence="1">Belongs to the ORC2 family.</text>
</comment>
<reference evidence="4" key="1">
    <citation type="submission" date="2016-06" db="EMBL/GenBank/DDBJ databases">
        <title>Parallel loss of symbiosis genes in relatives of nitrogen-fixing non-legume Parasponia.</title>
        <authorList>
            <person name="Van Velzen R."/>
            <person name="Holmer R."/>
            <person name="Bu F."/>
            <person name="Rutten L."/>
            <person name="Van Zeijl A."/>
            <person name="Liu W."/>
            <person name="Santuari L."/>
            <person name="Cao Q."/>
            <person name="Sharma T."/>
            <person name="Shen D."/>
            <person name="Roswanjaya Y."/>
            <person name="Wardhani T."/>
            <person name="Kalhor M.S."/>
            <person name="Jansen J."/>
            <person name="Van den Hoogen J."/>
            <person name="Gungor B."/>
            <person name="Hartog M."/>
            <person name="Hontelez J."/>
            <person name="Verver J."/>
            <person name="Yang W.-C."/>
            <person name="Schijlen E."/>
            <person name="Repin R."/>
            <person name="Schilthuizen M."/>
            <person name="Schranz E."/>
            <person name="Heidstra R."/>
            <person name="Miyata K."/>
            <person name="Fedorova E."/>
            <person name="Kohlen W."/>
            <person name="Bisseling T."/>
            <person name="Smit S."/>
            <person name="Geurts R."/>
        </authorList>
    </citation>
    <scope>NUCLEOTIDE SEQUENCE [LARGE SCALE GENOMIC DNA]</scope>
    <source>
        <strain evidence="4">cv. WU1-14</strain>
    </source>
</reference>
<dbReference type="AlphaFoldDB" id="A0A2P5AHU2"/>
<comment type="caution">
    <text evidence="3">The sequence shown here is derived from an EMBL/GenBank/DDBJ whole genome shotgun (WGS) entry which is preliminary data.</text>
</comment>
<proteinExistence type="inferred from homology"/>
<evidence type="ECO:0000313" key="3">
    <source>
        <dbReference type="EMBL" id="PON36090.1"/>
    </source>
</evidence>
<comment type="subcellular location">
    <subcellularLocation>
        <location evidence="1">Nucleus</location>
    </subcellularLocation>
</comment>
<comment type="function">
    <text evidence="1">Component of the origin recognition complex (ORC) that binds origins of replication. DNA-binding is ATP-dependent. ORC is required to assemble the pre-replication complex necessary to initiate DNA replication.</text>
</comment>
<protein>
    <recommendedName>
        <fullName evidence="1">Origin recognition complex subunit 2</fullName>
    </recommendedName>
</protein>
<dbReference type="OrthoDB" id="20198at2759"/>
<dbReference type="PANTHER" id="PTHR14052">
    <property type="entry name" value="ORIGIN RECOGNITION COMPLEX SUBUNIT 2"/>
    <property type="match status" value="1"/>
</dbReference>
<keyword evidence="1" id="KW-0235">DNA replication</keyword>
<gene>
    <name evidence="3" type="ORF">PanWU01x14_331200</name>
</gene>
<dbReference type="GO" id="GO:0003688">
    <property type="term" value="F:DNA replication origin binding"/>
    <property type="evidence" value="ECO:0007669"/>
    <property type="project" value="UniProtKB-UniRule"/>
</dbReference>
<dbReference type="EMBL" id="JXTB01000584">
    <property type="protein sequence ID" value="PON36090.1"/>
    <property type="molecule type" value="Genomic_DNA"/>
</dbReference>
<accession>A0A2P5AHU2</accession>
<dbReference type="InterPro" id="IPR007220">
    <property type="entry name" value="ORC2"/>
</dbReference>
<organism evidence="3 4">
    <name type="scientific">Parasponia andersonii</name>
    <name type="common">Sponia andersonii</name>
    <dbReference type="NCBI Taxonomy" id="3476"/>
    <lineage>
        <taxon>Eukaryota</taxon>
        <taxon>Viridiplantae</taxon>
        <taxon>Streptophyta</taxon>
        <taxon>Embryophyta</taxon>
        <taxon>Tracheophyta</taxon>
        <taxon>Spermatophyta</taxon>
        <taxon>Magnoliopsida</taxon>
        <taxon>eudicotyledons</taxon>
        <taxon>Gunneridae</taxon>
        <taxon>Pentapetalae</taxon>
        <taxon>rosids</taxon>
        <taxon>fabids</taxon>
        <taxon>Rosales</taxon>
        <taxon>Cannabaceae</taxon>
        <taxon>Parasponia</taxon>
    </lineage>
</organism>
<feature type="domain" description="Origin recognition complex subunit 2 RecA-like" evidence="2">
    <location>
        <begin position="15"/>
        <end position="53"/>
    </location>
</feature>